<dbReference type="EMBL" id="JAHCQH010000015">
    <property type="protein sequence ID" value="MBS9477267.1"/>
    <property type="molecule type" value="Genomic_DNA"/>
</dbReference>
<keyword evidence="3" id="KW-1185">Reference proteome</keyword>
<feature type="transmembrane region" description="Helical" evidence="1">
    <location>
        <begin position="216"/>
        <end position="238"/>
    </location>
</feature>
<name>A0ABS5RA94_9HYPH</name>
<dbReference type="RefSeq" id="WP_213755054.1">
    <property type="nucleotide sequence ID" value="NZ_JAHCQH010000015.1"/>
</dbReference>
<keyword evidence="1" id="KW-0812">Transmembrane</keyword>
<dbReference type="PANTHER" id="PTHR39087">
    <property type="entry name" value="UPF0104 MEMBRANE PROTEIN MJ1595"/>
    <property type="match status" value="1"/>
</dbReference>
<dbReference type="PANTHER" id="PTHR39087:SF2">
    <property type="entry name" value="UPF0104 MEMBRANE PROTEIN MJ1595"/>
    <property type="match status" value="1"/>
</dbReference>
<proteinExistence type="predicted"/>
<keyword evidence="1" id="KW-1133">Transmembrane helix</keyword>
<reference evidence="2" key="1">
    <citation type="submission" date="2021-05" db="EMBL/GenBank/DDBJ databases">
        <authorList>
            <person name="Sun Q."/>
            <person name="Inoue M."/>
        </authorList>
    </citation>
    <scope>NUCLEOTIDE SEQUENCE</scope>
    <source>
        <strain evidence="2">VKM B-3255</strain>
    </source>
</reference>
<evidence type="ECO:0000313" key="2">
    <source>
        <dbReference type="EMBL" id="MBS9477267.1"/>
    </source>
</evidence>
<comment type="caution">
    <text evidence="2">The sequence shown here is derived from an EMBL/GenBank/DDBJ whole genome shotgun (WGS) entry which is preliminary data.</text>
</comment>
<feature type="transmembrane region" description="Helical" evidence="1">
    <location>
        <begin position="290"/>
        <end position="314"/>
    </location>
</feature>
<evidence type="ECO:0000313" key="3">
    <source>
        <dbReference type="Proteomes" id="UP001166585"/>
    </source>
</evidence>
<dbReference type="Proteomes" id="UP001166585">
    <property type="component" value="Unassembled WGS sequence"/>
</dbReference>
<organism evidence="2 3">
    <name type="scientific">Ancylobacter radicis</name>
    <dbReference type="NCBI Taxonomy" id="2836179"/>
    <lineage>
        <taxon>Bacteria</taxon>
        <taxon>Pseudomonadati</taxon>
        <taxon>Pseudomonadota</taxon>
        <taxon>Alphaproteobacteria</taxon>
        <taxon>Hyphomicrobiales</taxon>
        <taxon>Xanthobacteraceae</taxon>
        <taxon>Ancylobacter</taxon>
    </lineage>
</organism>
<feature type="transmembrane region" description="Helical" evidence="1">
    <location>
        <begin position="137"/>
        <end position="157"/>
    </location>
</feature>
<sequence>MKGLKAIFGWLRGHVGWHTLGVVASLVIIGIAAVVLYEMLRNIRPAEVFDALTGTEPWRVGLAALFVAAAYFTLTFYDWFALRTIGKPHVPYRTAALASFTSYSIGHNIGFSAFTGGTVRYRIYSAHGLGAIDVAKLCFITGLTFWLGNIAILGLGISIEPWAASAVDQLPPWVNRLIGLGLLAGLAAYAVWVGLKPRRIGVGQGHWTVTLPGTKLTLLQIAIGIIDLTCCAAAMYVLMPQSPYIDPIALGVIFISATLLGFASHAPGGLGVFDAAMLVALSQFEKEPLLGALLLLRLLYYVTPFAIALVVLGLRELRMSRRKRAIPPPSVSVDPLAEPPVLEPDAELATEAAGHAAISGEPPRRAAS</sequence>
<accession>A0ABS5RA94</accession>
<gene>
    <name evidence="2" type="ORF">KIP89_09130</name>
</gene>
<evidence type="ECO:0000256" key="1">
    <source>
        <dbReference type="SAM" id="Phobius"/>
    </source>
</evidence>
<feature type="transmembrane region" description="Helical" evidence="1">
    <location>
        <begin position="244"/>
        <end position="263"/>
    </location>
</feature>
<protein>
    <submittedName>
        <fullName evidence="2">UPF0104 family protein</fullName>
    </submittedName>
</protein>
<feature type="transmembrane region" description="Helical" evidence="1">
    <location>
        <begin position="20"/>
        <end position="40"/>
    </location>
</feature>
<feature type="transmembrane region" description="Helical" evidence="1">
    <location>
        <begin position="177"/>
        <end position="195"/>
    </location>
</feature>
<feature type="transmembrane region" description="Helical" evidence="1">
    <location>
        <begin position="60"/>
        <end position="80"/>
    </location>
</feature>
<keyword evidence="1" id="KW-0472">Membrane</keyword>